<comment type="caution">
    <text evidence="2">The sequence shown here is derived from an EMBL/GenBank/DDBJ whole genome shotgun (WGS) entry which is preliminary data.</text>
</comment>
<dbReference type="EMBL" id="CYRY02047336">
    <property type="protein sequence ID" value="VCX43333.1"/>
    <property type="molecule type" value="Genomic_DNA"/>
</dbReference>
<feature type="compositionally biased region" description="Low complexity" evidence="1">
    <location>
        <begin position="18"/>
        <end position="35"/>
    </location>
</feature>
<feature type="non-terminal residue" evidence="2">
    <location>
        <position position="1"/>
    </location>
</feature>
<feature type="region of interest" description="Disordered" evidence="1">
    <location>
        <begin position="1"/>
        <end position="103"/>
    </location>
</feature>
<reference evidence="2 3" key="1">
    <citation type="submission" date="2018-10" db="EMBL/GenBank/DDBJ databases">
        <authorList>
            <person name="Ekblom R."/>
            <person name="Jareborg N."/>
        </authorList>
    </citation>
    <scope>NUCLEOTIDE SEQUENCE [LARGE SCALE GENOMIC DNA]</scope>
    <source>
        <tissue evidence="2">Muscle</tissue>
    </source>
</reference>
<feature type="non-terminal residue" evidence="2">
    <location>
        <position position="103"/>
    </location>
</feature>
<protein>
    <submittedName>
        <fullName evidence="2">Uncharacterized protein</fullName>
    </submittedName>
</protein>
<dbReference type="Proteomes" id="UP000269945">
    <property type="component" value="Unassembled WGS sequence"/>
</dbReference>
<keyword evidence="3" id="KW-1185">Reference proteome</keyword>
<evidence type="ECO:0000256" key="1">
    <source>
        <dbReference type="SAM" id="MobiDB-lite"/>
    </source>
</evidence>
<feature type="compositionally biased region" description="Basic and acidic residues" evidence="1">
    <location>
        <begin position="43"/>
        <end position="55"/>
    </location>
</feature>
<gene>
    <name evidence="2" type="ORF">BN2614_LOCUS1</name>
</gene>
<dbReference type="AlphaFoldDB" id="A0A9X9ME67"/>
<organism evidence="2 3">
    <name type="scientific">Gulo gulo</name>
    <name type="common">Wolverine</name>
    <name type="synonym">Gluton</name>
    <dbReference type="NCBI Taxonomy" id="48420"/>
    <lineage>
        <taxon>Eukaryota</taxon>
        <taxon>Metazoa</taxon>
        <taxon>Chordata</taxon>
        <taxon>Craniata</taxon>
        <taxon>Vertebrata</taxon>
        <taxon>Euteleostomi</taxon>
        <taxon>Mammalia</taxon>
        <taxon>Eutheria</taxon>
        <taxon>Laurasiatheria</taxon>
        <taxon>Carnivora</taxon>
        <taxon>Caniformia</taxon>
        <taxon>Musteloidea</taxon>
        <taxon>Mustelidae</taxon>
        <taxon>Guloninae</taxon>
        <taxon>Gulo</taxon>
    </lineage>
</organism>
<evidence type="ECO:0000313" key="2">
    <source>
        <dbReference type="EMBL" id="VCX43333.1"/>
    </source>
</evidence>
<evidence type="ECO:0000313" key="3">
    <source>
        <dbReference type="Proteomes" id="UP000269945"/>
    </source>
</evidence>
<sequence length="103" mass="10748">RAQARWGHDATPQPPPHRGAAPPQARPNAREAGGLTRRRGRRGASDPRSCRERSARRAGTKTRPGHGAPPPPPSAGTGEGQLPTRGPTAPRAHQGRQGLGGRG</sequence>
<accession>A0A9X9ME67</accession>
<proteinExistence type="predicted"/>
<name>A0A9X9ME67_GULGU</name>